<organism evidence="2 3">
    <name type="scientific">Mesorhizobium amorphae CCNWGS0123</name>
    <dbReference type="NCBI Taxonomy" id="1082933"/>
    <lineage>
        <taxon>Bacteria</taxon>
        <taxon>Pseudomonadati</taxon>
        <taxon>Pseudomonadota</taxon>
        <taxon>Alphaproteobacteria</taxon>
        <taxon>Hyphomicrobiales</taxon>
        <taxon>Phyllobacteriaceae</taxon>
        <taxon>Mesorhizobium</taxon>
    </lineage>
</organism>
<dbReference type="Gene3D" id="3.40.630.30">
    <property type="match status" value="1"/>
</dbReference>
<dbReference type="SUPFAM" id="SSF55729">
    <property type="entry name" value="Acyl-CoA N-acyltransferases (Nat)"/>
    <property type="match status" value="1"/>
</dbReference>
<evidence type="ECO:0000313" key="3">
    <source>
        <dbReference type="Proteomes" id="UP000002949"/>
    </source>
</evidence>
<proteinExistence type="predicted"/>
<sequence>MPDPTVLLSPSDPAWDEWLGRAPHDFYHRAAYHAFAERMGEGRAWMVVHGTPERFMAWPYVASFEDGRTDANSVYGYTGPVGLGLDDTEFLARAWSEIRAAWADQELVTLFTRFHPLLQNWRHCEGFHGDELTPGGEVLHLGRSVSIDLTHDRETRRRLYPKVLRQEIKESERAGLVVERDSEWSTYPTFAELYRATMRNNEASERYMFSDRYFEALRDALGSLGHLAVAKVEGEAAAILLLTVCGDIAEAHLTGVNAKFRALSPLKGLLDGVADIARSLGATRLHLGAGRGGHEDSLFEFKARFSSVRHDFKVGRWILDKSAYRALLCAHCGDAAPDVGYFPAYRAPIAVATGH</sequence>
<dbReference type="KEGG" id="mamo:A6B35_05270"/>
<reference evidence="2 3" key="1">
    <citation type="journal article" date="2012" name="J. Bacteriol.">
        <title>Draft Genome Sequence of Plant Growth-Promoting Rhizobium Mesorhizobium amorphae, Isolated from Zinc-Lead Mine Tailings.</title>
        <authorList>
            <person name="Hao X."/>
            <person name="Lin Y."/>
            <person name="Johnstone L."/>
            <person name="Baltrus D.A."/>
            <person name="Miller S.J."/>
            <person name="Wei G."/>
            <person name="Rensing C."/>
        </authorList>
    </citation>
    <scope>NUCLEOTIDE SEQUENCE [LARGE SCALE GENOMIC DNA]</scope>
    <source>
        <strain evidence="2 3">CCNWGS0123</strain>
    </source>
</reference>
<dbReference type="RefSeq" id="WP_006204523.1">
    <property type="nucleotide sequence ID" value="NZ_AGSN01000164.1"/>
</dbReference>
<feature type="domain" description="BioF2-like acetyltransferase" evidence="1">
    <location>
        <begin position="162"/>
        <end position="290"/>
    </location>
</feature>
<dbReference type="PATRIC" id="fig|1082933.3.peg.4680"/>
<evidence type="ECO:0000313" key="2">
    <source>
        <dbReference type="EMBL" id="EHH09422.1"/>
    </source>
</evidence>
<protein>
    <recommendedName>
        <fullName evidence="1">BioF2-like acetyltransferase domain-containing protein</fullName>
    </recommendedName>
</protein>
<dbReference type="eggNOG" id="COG2348">
    <property type="taxonomic scope" value="Bacteria"/>
</dbReference>
<name>G6YFR5_9HYPH</name>
<dbReference type="Pfam" id="PF13480">
    <property type="entry name" value="Acetyltransf_6"/>
    <property type="match status" value="1"/>
</dbReference>
<dbReference type="InterPro" id="IPR038740">
    <property type="entry name" value="BioF2-like_GNAT_dom"/>
</dbReference>
<dbReference type="AlphaFoldDB" id="G6YFR5"/>
<keyword evidence="3" id="KW-1185">Reference proteome</keyword>
<dbReference type="Proteomes" id="UP000002949">
    <property type="component" value="Unassembled WGS sequence"/>
</dbReference>
<gene>
    <name evidence="2" type="ORF">MEA186_24095</name>
</gene>
<evidence type="ECO:0000259" key="1">
    <source>
        <dbReference type="Pfam" id="PF13480"/>
    </source>
</evidence>
<dbReference type="STRING" id="1082933.A6B35_05270"/>
<dbReference type="InterPro" id="IPR016181">
    <property type="entry name" value="Acyl_CoA_acyltransferase"/>
</dbReference>
<dbReference type="OrthoDB" id="9785911at2"/>
<dbReference type="EMBL" id="AGSN01000164">
    <property type="protein sequence ID" value="EHH09422.1"/>
    <property type="molecule type" value="Genomic_DNA"/>
</dbReference>
<accession>G6YFR5</accession>